<comment type="caution">
    <text evidence="1">The sequence shown here is derived from an EMBL/GenBank/DDBJ whole genome shotgun (WGS) entry which is preliminary data.</text>
</comment>
<accession>A0AAV4JIF5</accession>
<keyword evidence="2" id="KW-1185">Reference proteome</keyword>
<organism evidence="1 2">
    <name type="scientific">Elysia marginata</name>
    <dbReference type="NCBI Taxonomy" id="1093978"/>
    <lineage>
        <taxon>Eukaryota</taxon>
        <taxon>Metazoa</taxon>
        <taxon>Spiralia</taxon>
        <taxon>Lophotrochozoa</taxon>
        <taxon>Mollusca</taxon>
        <taxon>Gastropoda</taxon>
        <taxon>Heterobranchia</taxon>
        <taxon>Euthyneura</taxon>
        <taxon>Panpulmonata</taxon>
        <taxon>Sacoglossa</taxon>
        <taxon>Placobranchoidea</taxon>
        <taxon>Plakobranchidae</taxon>
        <taxon>Elysia</taxon>
    </lineage>
</organism>
<evidence type="ECO:0000313" key="1">
    <source>
        <dbReference type="EMBL" id="GFS20787.1"/>
    </source>
</evidence>
<evidence type="ECO:0000313" key="2">
    <source>
        <dbReference type="Proteomes" id="UP000762676"/>
    </source>
</evidence>
<name>A0AAV4JIF5_9GAST</name>
<dbReference type="Proteomes" id="UP000762676">
    <property type="component" value="Unassembled WGS sequence"/>
</dbReference>
<protein>
    <submittedName>
        <fullName evidence="1">Uncharacterized protein</fullName>
    </submittedName>
</protein>
<proteinExistence type="predicted"/>
<sequence length="120" mass="13590">MSSLQEMADCVSASTRRDINMAQLVGDEDGQVFVPTYDWHQFFKGLGRPFAGIKGLQHFYFDRERPSYCTAQVKIDGISTEKVVLTGLPDQPAPPEIPPPGLPRERREYLFQHVRLVIPS</sequence>
<dbReference type="AlphaFoldDB" id="A0AAV4JIF5"/>
<gene>
    <name evidence="1" type="ORF">ElyMa_005065300</name>
</gene>
<reference evidence="1 2" key="1">
    <citation type="journal article" date="2021" name="Elife">
        <title>Chloroplast acquisition without the gene transfer in kleptoplastic sea slugs, Plakobranchus ocellatus.</title>
        <authorList>
            <person name="Maeda T."/>
            <person name="Takahashi S."/>
            <person name="Yoshida T."/>
            <person name="Shimamura S."/>
            <person name="Takaki Y."/>
            <person name="Nagai Y."/>
            <person name="Toyoda A."/>
            <person name="Suzuki Y."/>
            <person name="Arimoto A."/>
            <person name="Ishii H."/>
            <person name="Satoh N."/>
            <person name="Nishiyama T."/>
            <person name="Hasebe M."/>
            <person name="Maruyama T."/>
            <person name="Minagawa J."/>
            <person name="Obokata J."/>
            <person name="Shigenobu S."/>
        </authorList>
    </citation>
    <scope>NUCLEOTIDE SEQUENCE [LARGE SCALE GENOMIC DNA]</scope>
</reference>
<dbReference type="EMBL" id="BMAT01010136">
    <property type="protein sequence ID" value="GFS20787.1"/>
    <property type="molecule type" value="Genomic_DNA"/>
</dbReference>